<evidence type="ECO:0000313" key="9">
    <source>
        <dbReference type="Proteomes" id="UP000057043"/>
    </source>
</evidence>
<evidence type="ECO:0000256" key="1">
    <source>
        <dbReference type="ARBA" id="ARBA00022485"/>
    </source>
</evidence>
<evidence type="ECO:0000256" key="3">
    <source>
        <dbReference type="ARBA" id="ARBA00023004"/>
    </source>
</evidence>
<evidence type="ECO:0000313" key="7">
    <source>
        <dbReference type="EMBL" id="KUK97396.1"/>
    </source>
</evidence>
<dbReference type="EMBL" id="LGHB01000002">
    <property type="protein sequence ID" value="KUK97396.1"/>
    <property type="molecule type" value="Genomic_DNA"/>
</dbReference>
<dbReference type="PANTHER" id="PTHR42859">
    <property type="entry name" value="OXIDOREDUCTASE"/>
    <property type="match status" value="1"/>
</dbReference>
<dbReference type="SUPFAM" id="SSF54862">
    <property type="entry name" value="4Fe-4S ferredoxins"/>
    <property type="match status" value="1"/>
</dbReference>
<dbReference type="CDD" id="cd16370">
    <property type="entry name" value="DMSOR_beta_like"/>
    <property type="match status" value="1"/>
</dbReference>
<keyword evidence="3" id="KW-0408">Iron</keyword>
<organism evidence="7 8">
    <name type="scientific">Methanothrix harundinacea</name>
    <dbReference type="NCBI Taxonomy" id="301375"/>
    <lineage>
        <taxon>Archaea</taxon>
        <taxon>Methanobacteriati</taxon>
        <taxon>Methanobacteriota</taxon>
        <taxon>Stenosarchaea group</taxon>
        <taxon>Methanomicrobia</taxon>
        <taxon>Methanotrichales</taxon>
        <taxon>Methanotrichaceae</taxon>
        <taxon>Methanothrix</taxon>
    </lineage>
</organism>
<evidence type="ECO:0000313" key="8">
    <source>
        <dbReference type="Proteomes" id="UP000053961"/>
    </source>
</evidence>
<dbReference type="Proteomes" id="UP000053961">
    <property type="component" value="Unassembled WGS sequence"/>
</dbReference>
<dbReference type="InterPro" id="IPR017896">
    <property type="entry name" value="4Fe4S_Fe-S-bd"/>
</dbReference>
<dbReference type="AlphaFoldDB" id="A0A101ILG5"/>
<evidence type="ECO:0000313" key="6">
    <source>
        <dbReference type="EMBL" id="KUK45127.1"/>
    </source>
</evidence>
<dbReference type="PROSITE" id="PS51379">
    <property type="entry name" value="4FE4S_FER_2"/>
    <property type="match status" value="4"/>
</dbReference>
<keyword evidence="1" id="KW-0004">4Fe-4S</keyword>
<comment type="caution">
    <text evidence="7">The sequence shown here is derived from an EMBL/GenBank/DDBJ whole genome shotgun (WGS) entry which is preliminary data.</text>
</comment>
<dbReference type="PANTHER" id="PTHR42859:SF15">
    <property type="entry name" value="IRON-SULFUR CLUSTER BINDING PROTEIN"/>
    <property type="match status" value="1"/>
</dbReference>
<accession>A0A101ILG5</accession>
<dbReference type="Proteomes" id="UP000057043">
    <property type="component" value="Unassembled WGS sequence"/>
</dbReference>
<feature type="domain" description="4Fe-4S ferredoxin-type" evidence="5">
    <location>
        <begin position="117"/>
        <end position="146"/>
    </location>
</feature>
<dbReference type="EMBL" id="LGFT01000008">
    <property type="protein sequence ID" value="KUK45127.1"/>
    <property type="molecule type" value="Genomic_DNA"/>
</dbReference>
<dbReference type="GO" id="GO:0051539">
    <property type="term" value="F:4 iron, 4 sulfur cluster binding"/>
    <property type="evidence" value="ECO:0007669"/>
    <property type="project" value="UniProtKB-KW"/>
</dbReference>
<gene>
    <name evidence="6" type="ORF">XD72_0531</name>
    <name evidence="7" type="ORF">XE07_0226</name>
</gene>
<evidence type="ECO:0000256" key="2">
    <source>
        <dbReference type="ARBA" id="ARBA00022723"/>
    </source>
</evidence>
<keyword evidence="2" id="KW-0479">Metal-binding</keyword>
<dbReference type="InterPro" id="IPR050294">
    <property type="entry name" value="RnfB_subfamily"/>
</dbReference>
<dbReference type="Pfam" id="PF12800">
    <property type="entry name" value="Fer4_4"/>
    <property type="match status" value="1"/>
</dbReference>
<dbReference type="GO" id="GO:0046872">
    <property type="term" value="F:metal ion binding"/>
    <property type="evidence" value="ECO:0007669"/>
    <property type="project" value="UniProtKB-KW"/>
</dbReference>
<dbReference type="PATRIC" id="fig|301375.6.peg.1779"/>
<proteinExistence type="predicted"/>
<evidence type="ECO:0000256" key="4">
    <source>
        <dbReference type="ARBA" id="ARBA00023014"/>
    </source>
</evidence>
<feature type="domain" description="4Fe-4S ferredoxin-type" evidence="5">
    <location>
        <begin position="151"/>
        <end position="172"/>
    </location>
</feature>
<reference evidence="8 9" key="2">
    <citation type="journal article" date="2015" name="MBio">
        <title>Genome-Resolved Metagenomic Analysis Reveals Roles for Candidate Phyla and Other Microbial Community Members in Biogeochemical Transformations in Oil Reservoirs.</title>
        <authorList>
            <person name="Hu P."/>
            <person name="Tom L."/>
            <person name="Singh A."/>
            <person name="Thomas B.C."/>
            <person name="Baker B.J."/>
            <person name="Piceno Y.M."/>
            <person name="Andersen G.L."/>
            <person name="Banfield J.F."/>
        </authorList>
    </citation>
    <scope>NUCLEOTIDE SEQUENCE [LARGE SCALE GENOMIC DNA]</scope>
    <source>
        <strain evidence="6">57_489</strain>
    </source>
</reference>
<evidence type="ECO:0000259" key="5">
    <source>
        <dbReference type="PROSITE" id="PS51379"/>
    </source>
</evidence>
<dbReference type="PROSITE" id="PS00198">
    <property type="entry name" value="4FE4S_FER_1"/>
    <property type="match status" value="1"/>
</dbReference>
<feature type="domain" description="4Fe-4S ferredoxin-type" evidence="5">
    <location>
        <begin position="83"/>
        <end position="116"/>
    </location>
</feature>
<dbReference type="InterPro" id="IPR017900">
    <property type="entry name" value="4Fe4S_Fe_S_CS"/>
</dbReference>
<feature type="domain" description="4Fe-4S ferredoxin-type" evidence="5">
    <location>
        <begin position="42"/>
        <end position="62"/>
    </location>
</feature>
<name>A0A101ILG5_9EURY</name>
<reference evidence="7" key="1">
    <citation type="journal article" date="2015" name="MBio">
        <title>Genome-resolved metagenomic analysis reveals roles for candidate phyla and other microbial community members in biogeochemical transformations in oil reservoirs.</title>
        <authorList>
            <person name="Hu P."/>
            <person name="Tom L."/>
            <person name="Singh A."/>
            <person name="Thomas B.C."/>
            <person name="Baker B.J."/>
            <person name="Piceno Y.M."/>
            <person name="Andersen G.L."/>
            <person name="Banfield J.F."/>
        </authorList>
    </citation>
    <scope>NUCLEOTIDE SEQUENCE [LARGE SCALE GENOMIC DNA]</scope>
    <source>
        <strain evidence="7">56_747</strain>
    </source>
</reference>
<sequence length="174" mass="18635">MESSETPEGLDAVTAPMNPVKDVVEDESKIAEQKKAKRKKMRRLKVAHPERCIGCLSCMFACSRINTGRASLARSAIKVKTQGGLEGDFAVVVCHACKDPPCVAACPTGALEQREDGRVVFHRDLCQGCGACADACLIRAISLDAEGKAIKCKHCGACVAFCPHGVLEMEEVED</sequence>
<dbReference type="Gene3D" id="3.30.70.20">
    <property type="match status" value="2"/>
</dbReference>
<dbReference type="Pfam" id="PF13247">
    <property type="entry name" value="Fer4_11"/>
    <property type="match status" value="1"/>
</dbReference>
<keyword evidence="4" id="KW-0411">Iron-sulfur</keyword>
<protein>
    <submittedName>
        <fullName evidence="7">4Fe-4S ferredoxin, iron-sulfur binding domain protein</fullName>
    </submittedName>
</protein>
<dbReference type="GO" id="GO:0016491">
    <property type="term" value="F:oxidoreductase activity"/>
    <property type="evidence" value="ECO:0007669"/>
    <property type="project" value="UniProtKB-ARBA"/>
</dbReference>